<feature type="binding site" evidence="10">
    <location>
        <begin position="132"/>
        <end position="136"/>
    </location>
    <ligand>
        <name>substrate</name>
    </ligand>
</feature>
<dbReference type="NCBIfam" id="TIGR03722">
    <property type="entry name" value="arch_KAE1"/>
    <property type="match status" value="1"/>
</dbReference>
<protein>
    <recommendedName>
        <fullName evidence="1">N(6)-L-threonylcarbamoyladenine synthase</fullName>
        <ecNumber evidence="1">2.3.1.234</ecNumber>
    </recommendedName>
    <alternativeName>
        <fullName evidence="8">N6-L-threonylcarbamoyladenine synthase</fullName>
    </alternativeName>
</protein>
<feature type="binding site" evidence="10">
    <location>
        <position position="179"/>
    </location>
    <ligand>
        <name>substrate</name>
    </ligand>
</feature>
<dbReference type="Pfam" id="PF00814">
    <property type="entry name" value="TsaD"/>
    <property type="match status" value="1"/>
</dbReference>
<dbReference type="EMBL" id="WVUK01000058">
    <property type="protein sequence ID" value="KAF7491903.1"/>
    <property type="molecule type" value="Genomic_DNA"/>
</dbReference>
<dbReference type="PRINTS" id="PR00789">
    <property type="entry name" value="OSIALOPTASE"/>
</dbReference>
<evidence type="ECO:0000256" key="7">
    <source>
        <dbReference type="ARBA" id="ARBA00023315"/>
    </source>
</evidence>
<comment type="subcellular location">
    <subcellularLocation>
        <location evidence="10">Cytoplasm</location>
    </subcellularLocation>
    <subcellularLocation>
        <location evidence="10">Nucleus</location>
    </subcellularLocation>
</comment>
<keyword evidence="14" id="KW-1185">Reference proteome</keyword>
<evidence type="ECO:0000256" key="3">
    <source>
        <dbReference type="ARBA" id="ARBA00022679"/>
    </source>
</evidence>
<evidence type="ECO:0000259" key="11">
    <source>
        <dbReference type="Pfam" id="PF00814"/>
    </source>
</evidence>
<evidence type="ECO:0000256" key="5">
    <source>
        <dbReference type="ARBA" id="ARBA00022723"/>
    </source>
</evidence>
<evidence type="ECO:0000313" key="13">
    <source>
        <dbReference type="EnsemblMetazoa" id="KAF7491903.1"/>
    </source>
</evidence>
<keyword evidence="2 10" id="KW-0963">Cytoplasm</keyword>
<dbReference type="GO" id="GO:0061711">
    <property type="term" value="F:tRNA N(6)-L-threonylcarbamoyladenine synthase activity"/>
    <property type="evidence" value="ECO:0007669"/>
    <property type="project" value="UniProtKB-EC"/>
</dbReference>
<keyword evidence="3 10" id="KW-0808">Transferase</keyword>
<reference evidence="14" key="1">
    <citation type="journal article" date="2020" name="PLoS Negl. Trop. Dis.">
        <title>High-quality nuclear genome for Sarcoptes scabiei-A critical resource for a neglected parasite.</title>
        <authorList>
            <person name="Korhonen P.K."/>
            <person name="Gasser R.B."/>
            <person name="Ma G."/>
            <person name="Wang T."/>
            <person name="Stroehlein A.J."/>
            <person name="Young N.D."/>
            <person name="Ang C.S."/>
            <person name="Fernando D.D."/>
            <person name="Lu H.C."/>
            <person name="Taylor S."/>
            <person name="Reynolds S.L."/>
            <person name="Mofiz E."/>
            <person name="Najaraj S.H."/>
            <person name="Gowda H."/>
            <person name="Madugundu A."/>
            <person name="Renuse S."/>
            <person name="Holt D."/>
            <person name="Pandey A."/>
            <person name="Papenfuss A.T."/>
            <person name="Fischer K."/>
        </authorList>
    </citation>
    <scope>NUCLEOTIDE SEQUENCE [LARGE SCALE GENOMIC DNA]</scope>
</reference>
<feature type="binding site" evidence="10">
    <location>
        <position position="183"/>
    </location>
    <ligand>
        <name>substrate</name>
    </ligand>
</feature>
<dbReference type="OrthoDB" id="10254073at2759"/>
<evidence type="ECO:0000256" key="2">
    <source>
        <dbReference type="ARBA" id="ARBA00022490"/>
    </source>
</evidence>
<accession>A0A834RE45</accession>
<dbReference type="Proteomes" id="UP000070412">
    <property type="component" value="Unassembled WGS sequence"/>
</dbReference>
<evidence type="ECO:0000256" key="9">
    <source>
        <dbReference type="ARBA" id="ARBA00048117"/>
    </source>
</evidence>
<evidence type="ECO:0000313" key="12">
    <source>
        <dbReference type="EMBL" id="KAF7491903.1"/>
    </source>
</evidence>
<keyword evidence="7 10" id="KW-0012">Acyltransferase</keyword>
<evidence type="ECO:0000256" key="1">
    <source>
        <dbReference type="ARBA" id="ARBA00012156"/>
    </source>
</evidence>
<dbReference type="SUPFAM" id="SSF53067">
    <property type="entry name" value="Actin-like ATPase domain"/>
    <property type="match status" value="1"/>
</dbReference>
<dbReference type="GO" id="GO:0000408">
    <property type="term" value="C:EKC/KEOPS complex"/>
    <property type="evidence" value="ECO:0007669"/>
    <property type="project" value="InterPro"/>
</dbReference>
<evidence type="ECO:0000313" key="14">
    <source>
        <dbReference type="Proteomes" id="UP000070412"/>
    </source>
</evidence>
<dbReference type="HAMAP" id="MF_01446">
    <property type="entry name" value="Kae1"/>
    <property type="match status" value="1"/>
</dbReference>
<feature type="binding site" evidence="10">
    <location>
        <position position="164"/>
    </location>
    <ligand>
        <name>substrate</name>
    </ligand>
</feature>
<reference evidence="13" key="3">
    <citation type="submission" date="2022-06" db="UniProtKB">
        <authorList>
            <consortium name="EnsemblMetazoa"/>
        </authorList>
    </citation>
    <scope>IDENTIFICATION</scope>
</reference>
<feature type="binding site" evidence="10">
    <location>
        <position position="268"/>
    </location>
    <ligand>
        <name>substrate</name>
    </ligand>
</feature>
<evidence type="ECO:0000256" key="10">
    <source>
        <dbReference type="HAMAP-Rule" id="MF_03180"/>
    </source>
</evidence>
<comment type="catalytic activity">
    <reaction evidence="9 10">
        <text>L-threonylcarbamoyladenylate + adenosine(37) in tRNA = N(6)-L-threonylcarbamoyladenosine(37) in tRNA + AMP + H(+)</text>
        <dbReference type="Rhea" id="RHEA:37059"/>
        <dbReference type="Rhea" id="RHEA-COMP:10162"/>
        <dbReference type="Rhea" id="RHEA-COMP:10163"/>
        <dbReference type="ChEBI" id="CHEBI:15378"/>
        <dbReference type="ChEBI" id="CHEBI:73682"/>
        <dbReference type="ChEBI" id="CHEBI:74411"/>
        <dbReference type="ChEBI" id="CHEBI:74418"/>
        <dbReference type="ChEBI" id="CHEBI:456215"/>
        <dbReference type="EC" id="2.3.1.234"/>
    </reaction>
</comment>
<keyword evidence="5 10" id="KW-0479">Metal-binding</keyword>
<dbReference type="InterPro" id="IPR000905">
    <property type="entry name" value="Gcp-like_dom"/>
</dbReference>
<feature type="binding site" evidence="10">
    <location>
        <position position="115"/>
    </location>
    <ligand>
        <name>a divalent metal cation</name>
        <dbReference type="ChEBI" id="CHEBI:60240"/>
    </ligand>
</feature>
<dbReference type="FunFam" id="3.30.420.40:FF:000038">
    <property type="entry name" value="Probable tRNA N6-adenosine threonylcarbamoyltransferase"/>
    <property type="match status" value="1"/>
</dbReference>
<dbReference type="GO" id="GO:0005737">
    <property type="term" value="C:cytoplasm"/>
    <property type="evidence" value="ECO:0007669"/>
    <property type="project" value="UniProtKB-SubCell"/>
</dbReference>
<dbReference type="InterPro" id="IPR043129">
    <property type="entry name" value="ATPase_NBD"/>
</dbReference>
<dbReference type="NCBIfam" id="TIGR00329">
    <property type="entry name" value="gcp_kae1"/>
    <property type="match status" value="1"/>
</dbReference>
<dbReference type="GO" id="GO:0046872">
    <property type="term" value="F:metal ion binding"/>
    <property type="evidence" value="ECO:0007669"/>
    <property type="project" value="UniProtKB-KW"/>
</dbReference>
<feature type="binding site" evidence="10">
    <location>
        <position position="296"/>
    </location>
    <ligand>
        <name>a divalent metal cation</name>
        <dbReference type="ChEBI" id="CHEBI:60240"/>
    </ligand>
</feature>
<comment type="cofactor">
    <cofactor evidence="10">
        <name>a divalent metal cation</name>
        <dbReference type="ChEBI" id="CHEBI:60240"/>
    </cofactor>
    <text evidence="10">Binds 1 divalent metal cation per subunit.</text>
</comment>
<gene>
    <name evidence="12" type="ORF">SSS_6276</name>
</gene>
<dbReference type="InterPro" id="IPR017861">
    <property type="entry name" value="KAE1/TsaD"/>
</dbReference>
<dbReference type="PANTHER" id="PTHR11735:SF14">
    <property type="entry name" value="TRNA N6-ADENOSINE THREONYLCARBAMOYLTRANSFERASE"/>
    <property type="match status" value="1"/>
</dbReference>
<dbReference type="EnsemblMetazoa" id="SSS_6276s_mrna">
    <property type="protein sequence ID" value="KAF7491903.1"/>
    <property type="gene ID" value="SSS_6276"/>
</dbReference>
<dbReference type="GO" id="GO:0005634">
    <property type="term" value="C:nucleus"/>
    <property type="evidence" value="ECO:0007669"/>
    <property type="project" value="UniProtKB-SubCell"/>
</dbReference>
<feature type="binding site" evidence="10">
    <location>
        <position position="132"/>
    </location>
    <ligand>
        <name>a divalent metal cation</name>
        <dbReference type="ChEBI" id="CHEBI:60240"/>
    </ligand>
</feature>
<dbReference type="GO" id="GO:0002949">
    <property type="term" value="P:tRNA threonylcarbamoyladenosine modification"/>
    <property type="evidence" value="ECO:0007669"/>
    <property type="project" value="UniProtKB-UniRule"/>
</dbReference>
<dbReference type="CDD" id="cd24132">
    <property type="entry name" value="ASKHA_NBD_OSGEP_like_euk"/>
    <property type="match status" value="1"/>
</dbReference>
<evidence type="ECO:0000256" key="4">
    <source>
        <dbReference type="ARBA" id="ARBA00022694"/>
    </source>
</evidence>
<sequence>MMVIAIGFEGSANKLGIGIVRDDGEILANPRVTYITPPGEGFQPRFTAAHHRSKILSLLKEALEISGLKPEQIDLICYTKGPGMGAPLVSVATVARCLSLLWNKPIIGVNHCIAHIEMGRLVTGADNPTVLYVSGGNTQVIAFSENRYRIFGETIDIAIGNCLDRFARTLKLSNDPSPGYNIEQLAKKGKKFVDLPYVVKGMDVSFSGLLSYIESKGPKWIESGEFTPEDLCFSLQETMFAMLVETTERAMAHTNSKDVLIVGGVGCNLRLQEMMRMMTEERDAKLHATDDRYCIDNGAMIAYTGILMYKSGQKTSFENSFCTQRFRTDEVEVTWKTYPN</sequence>
<keyword evidence="4 10" id="KW-0819">tRNA processing</keyword>
<evidence type="ECO:0000256" key="8">
    <source>
        <dbReference type="ARBA" id="ARBA00030439"/>
    </source>
</evidence>
<dbReference type="Gene3D" id="3.30.420.40">
    <property type="match status" value="2"/>
</dbReference>
<feature type="binding site" evidence="10">
    <location>
        <position position="111"/>
    </location>
    <ligand>
        <name>a divalent metal cation</name>
        <dbReference type="ChEBI" id="CHEBI:60240"/>
    </ligand>
</feature>
<dbReference type="PANTHER" id="PTHR11735">
    <property type="entry name" value="TRNA N6-ADENOSINE THREONYLCARBAMOYLTRANSFERASE"/>
    <property type="match status" value="1"/>
</dbReference>
<dbReference type="AlphaFoldDB" id="A0A834RE45"/>
<dbReference type="EC" id="2.3.1.234" evidence="1"/>
<proteinExistence type="inferred from homology"/>
<organism evidence="12">
    <name type="scientific">Sarcoptes scabiei</name>
    <name type="common">Itch mite</name>
    <name type="synonym">Acarus scabiei</name>
    <dbReference type="NCBI Taxonomy" id="52283"/>
    <lineage>
        <taxon>Eukaryota</taxon>
        <taxon>Metazoa</taxon>
        <taxon>Ecdysozoa</taxon>
        <taxon>Arthropoda</taxon>
        <taxon>Chelicerata</taxon>
        <taxon>Arachnida</taxon>
        <taxon>Acari</taxon>
        <taxon>Acariformes</taxon>
        <taxon>Sarcoptiformes</taxon>
        <taxon>Astigmata</taxon>
        <taxon>Psoroptidia</taxon>
        <taxon>Sarcoptoidea</taxon>
        <taxon>Sarcoptidae</taxon>
        <taxon>Sarcoptinae</taxon>
        <taxon>Sarcoptes</taxon>
    </lineage>
</organism>
<reference evidence="12" key="2">
    <citation type="submission" date="2020-01" db="EMBL/GenBank/DDBJ databases">
        <authorList>
            <person name="Korhonen P.K.K."/>
            <person name="Guangxu M.G."/>
            <person name="Wang T.W."/>
            <person name="Stroehlein A.J.S."/>
            <person name="Young N.D."/>
            <person name="Ang C.-S.A."/>
            <person name="Fernando D.W.F."/>
            <person name="Lu H.L."/>
            <person name="Taylor S.T."/>
            <person name="Ehtesham M.E.M."/>
            <person name="Najaraj S.H.N."/>
            <person name="Harsha G.H.G."/>
            <person name="Madugundu A.M."/>
            <person name="Renuse S.R."/>
            <person name="Holt D.H."/>
            <person name="Pandey A.P."/>
            <person name="Papenfuss A.P."/>
            <person name="Gasser R.B.G."/>
            <person name="Fischer K.F."/>
        </authorList>
    </citation>
    <scope>NUCLEOTIDE SEQUENCE</scope>
    <source>
        <strain evidence="12">SSS_KF_BRIS2020</strain>
    </source>
</reference>
<name>A0A834RE45_SARSC</name>
<dbReference type="FunFam" id="3.30.420.40:FF:000295">
    <property type="entry name" value="Probable tRNA N6-adenosine threonylcarbamoyltransferase"/>
    <property type="match status" value="1"/>
</dbReference>
<dbReference type="InterPro" id="IPR034680">
    <property type="entry name" value="Kae1_archaea_euk"/>
</dbReference>
<comment type="similarity">
    <text evidence="10">Belongs to the KAE1 / TsaD family.</text>
</comment>
<evidence type="ECO:0000256" key="6">
    <source>
        <dbReference type="ARBA" id="ARBA00023242"/>
    </source>
</evidence>
<feature type="domain" description="Gcp-like" evidence="11">
    <location>
        <begin position="31"/>
        <end position="303"/>
    </location>
</feature>
<keyword evidence="6 10" id="KW-0539">Nucleus</keyword>